<dbReference type="EMBL" id="CP041165">
    <property type="protein sequence ID" value="QOP41106.1"/>
    <property type="molecule type" value="Genomic_DNA"/>
</dbReference>
<dbReference type="AlphaFoldDB" id="A0A7M1AUP9"/>
<dbReference type="RefSeq" id="WP_193114525.1">
    <property type="nucleotide sequence ID" value="NZ_CP041165.1"/>
</dbReference>
<keyword evidence="1" id="KW-0812">Transmembrane</keyword>
<proteinExistence type="predicted"/>
<reference evidence="2 3" key="1">
    <citation type="submission" date="2019-06" db="EMBL/GenBank/DDBJ databases">
        <title>Sulfurimonas gotlandica sp. nov., a chemoautotrophic and psychrotolerant epsilonproteobacterium isolated from a pelagic redoxcline, and an emended description of the genus Sulfurimonas.</title>
        <authorList>
            <person name="Wang S."/>
            <person name="Jiang L."/>
            <person name="Shao Z."/>
        </authorList>
    </citation>
    <scope>NUCLEOTIDE SEQUENCE [LARGE SCALE GENOMIC DNA]</scope>
    <source>
        <strain evidence="2 3">B2</strain>
    </source>
</reference>
<evidence type="ECO:0000313" key="2">
    <source>
        <dbReference type="EMBL" id="QOP41106.1"/>
    </source>
</evidence>
<protein>
    <submittedName>
        <fullName evidence="2">Uncharacterized protein</fullName>
    </submittedName>
</protein>
<dbReference type="Proteomes" id="UP000593910">
    <property type="component" value="Chromosome"/>
</dbReference>
<accession>A0A7M1AUP9</accession>
<keyword evidence="3" id="KW-1185">Reference proteome</keyword>
<gene>
    <name evidence="2" type="ORF">FJR03_04850</name>
</gene>
<evidence type="ECO:0000256" key="1">
    <source>
        <dbReference type="SAM" id="Phobius"/>
    </source>
</evidence>
<feature type="transmembrane region" description="Helical" evidence="1">
    <location>
        <begin position="109"/>
        <end position="128"/>
    </location>
</feature>
<feature type="transmembrane region" description="Helical" evidence="1">
    <location>
        <begin position="12"/>
        <end position="30"/>
    </location>
</feature>
<keyword evidence="1" id="KW-0472">Membrane</keyword>
<feature type="transmembrane region" description="Helical" evidence="1">
    <location>
        <begin position="72"/>
        <end position="94"/>
    </location>
</feature>
<organism evidence="2 3">
    <name type="scientific">Sulfurimonas marina</name>
    <dbReference type="NCBI Taxonomy" id="2590551"/>
    <lineage>
        <taxon>Bacteria</taxon>
        <taxon>Pseudomonadati</taxon>
        <taxon>Campylobacterota</taxon>
        <taxon>Epsilonproteobacteria</taxon>
        <taxon>Campylobacterales</taxon>
        <taxon>Sulfurimonadaceae</taxon>
        <taxon>Sulfurimonas</taxon>
    </lineage>
</organism>
<dbReference type="KEGG" id="smax:FJR03_04850"/>
<feature type="transmembrane region" description="Helical" evidence="1">
    <location>
        <begin position="42"/>
        <end position="60"/>
    </location>
</feature>
<keyword evidence="1" id="KW-1133">Transmembrane helix</keyword>
<name>A0A7M1AUP9_9BACT</name>
<evidence type="ECO:0000313" key="3">
    <source>
        <dbReference type="Proteomes" id="UP000593910"/>
    </source>
</evidence>
<sequence>MKTLVLKKALTYFAIVFGMGFLLGTIRVLWLEPMLGTRVAELSEMPIMLVTMILAANFIMKRGQQLTKSVNALGVGMIALLLLLSIEFSVVLWLQNISFQQYLDSRDSVAFTAYIISLLLFMLMPYLVNRRA</sequence>